<dbReference type="AlphaFoldDB" id="A0ABD0P1N3"/>
<dbReference type="EMBL" id="JAMKFB020000018">
    <property type="protein sequence ID" value="KAL0167455.1"/>
    <property type="molecule type" value="Genomic_DNA"/>
</dbReference>
<accession>A0ABD0P1N3</accession>
<sequence>VNYNLLPPAVPHQARPGLQAQVRMGEGAGFICPGVPDADCRSSAPDGRLIRKRINVTAACEIHASLA</sequence>
<gene>
    <name evidence="1" type="ORF">M9458_035677</name>
</gene>
<reference evidence="1 2" key="1">
    <citation type="submission" date="2024-05" db="EMBL/GenBank/DDBJ databases">
        <title>Genome sequencing and assembly of Indian major carp, Cirrhinus mrigala (Hamilton, 1822).</title>
        <authorList>
            <person name="Mohindra V."/>
            <person name="Chowdhury L.M."/>
            <person name="Lal K."/>
            <person name="Jena J.K."/>
        </authorList>
    </citation>
    <scope>NUCLEOTIDE SEQUENCE [LARGE SCALE GENOMIC DNA]</scope>
    <source>
        <strain evidence="1">CM1030</strain>
        <tissue evidence="1">Blood</tissue>
    </source>
</reference>
<evidence type="ECO:0000313" key="2">
    <source>
        <dbReference type="Proteomes" id="UP001529510"/>
    </source>
</evidence>
<dbReference type="Proteomes" id="UP001529510">
    <property type="component" value="Unassembled WGS sequence"/>
</dbReference>
<proteinExistence type="predicted"/>
<protein>
    <submittedName>
        <fullName evidence="1">Uncharacterized protein</fullName>
    </submittedName>
</protein>
<name>A0ABD0P1N3_CIRMR</name>
<keyword evidence="2" id="KW-1185">Reference proteome</keyword>
<feature type="non-terminal residue" evidence="1">
    <location>
        <position position="1"/>
    </location>
</feature>
<comment type="caution">
    <text evidence="1">The sequence shown here is derived from an EMBL/GenBank/DDBJ whole genome shotgun (WGS) entry which is preliminary data.</text>
</comment>
<evidence type="ECO:0000313" key="1">
    <source>
        <dbReference type="EMBL" id="KAL0167455.1"/>
    </source>
</evidence>
<organism evidence="1 2">
    <name type="scientific">Cirrhinus mrigala</name>
    <name type="common">Mrigala</name>
    <dbReference type="NCBI Taxonomy" id="683832"/>
    <lineage>
        <taxon>Eukaryota</taxon>
        <taxon>Metazoa</taxon>
        <taxon>Chordata</taxon>
        <taxon>Craniata</taxon>
        <taxon>Vertebrata</taxon>
        <taxon>Euteleostomi</taxon>
        <taxon>Actinopterygii</taxon>
        <taxon>Neopterygii</taxon>
        <taxon>Teleostei</taxon>
        <taxon>Ostariophysi</taxon>
        <taxon>Cypriniformes</taxon>
        <taxon>Cyprinidae</taxon>
        <taxon>Labeoninae</taxon>
        <taxon>Labeonini</taxon>
        <taxon>Cirrhinus</taxon>
    </lineage>
</organism>